<feature type="compositionally biased region" description="Low complexity" evidence="2">
    <location>
        <begin position="20"/>
        <end position="36"/>
    </location>
</feature>
<dbReference type="Proteomes" id="UP000813427">
    <property type="component" value="Unassembled WGS sequence"/>
</dbReference>
<feature type="region of interest" description="Disordered" evidence="2">
    <location>
        <begin position="1"/>
        <end position="36"/>
    </location>
</feature>
<dbReference type="PROSITE" id="PS50294">
    <property type="entry name" value="WD_REPEATS_REGION"/>
    <property type="match status" value="1"/>
</dbReference>
<dbReference type="PANTHER" id="PTHR43991:SF12">
    <property type="entry name" value="WD REPEAT PROTEIN (AFU_ORTHOLOGUE AFUA_8G05640)"/>
    <property type="match status" value="1"/>
</dbReference>
<dbReference type="SUPFAM" id="SSF50978">
    <property type="entry name" value="WD40 repeat-like"/>
    <property type="match status" value="1"/>
</dbReference>
<evidence type="ECO:0000313" key="3">
    <source>
        <dbReference type="EMBL" id="KAH7257344.1"/>
    </source>
</evidence>
<reference evidence="3" key="1">
    <citation type="journal article" date="2021" name="Nat. Commun.">
        <title>Genetic determinants of endophytism in the Arabidopsis root mycobiome.</title>
        <authorList>
            <person name="Mesny F."/>
            <person name="Miyauchi S."/>
            <person name="Thiergart T."/>
            <person name="Pickel B."/>
            <person name="Atanasova L."/>
            <person name="Karlsson M."/>
            <person name="Huettel B."/>
            <person name="Barry K.W."/>
            <person name="Haridas S."/>
            <person name="Chen C."/>
            <person name="Bauer D."/>
            <person name="Andreopoulos W."/>
            <person name="Pangilinan J."/>
            <person name="LaButti K."/>
            <person name="Riley R."/>
            <person name="Lipzen A."/>
            <person name="Clum A."/>
            <person name="Drula E."/>
            <person name="Henrissat B."/>
            <person name="Kohler A."/>
            <person name="Grigoriev I.V."/>
            <person name="Martin F.M."/>
            <person name="Hacquard S."/>
        </authorList>
    </citation>
    <scope>NUCLEOTIDE SEQUENCE</scope>
    <source>
        <strain evidence="3">MPI-SDFR-AT-0068</strain>
    </source>
</reference>
<sequence length="854" mass="94670">MRRAALNKSKRRRRDSPTPAANANTDTNASANANSNANTTANTIQQIADSSLNAVDCPSRNGHLQTAHHYHHHYHHHHQLVDSATVIVDDTAYSVKGFSQPQYDSTLLPSAGQSCIVPEAAIDSPMTDAFPASIDAVSASTSTSTSASASASATNATSLTPLTTDPTNSVPAGHSYQDNYHQFTSSTHTYTHTHDSESESESYDSGLEAESESDSDLDQDEEDGIGLDSEAFIHAPPSDEFWIPSTNLDLDPDYISFYHDVDHDLEMSDSEGGAPLDEDIYDELQIQTYQQSTQSEDNDGPAPTMGSVNYLSQPLLQISAIVDTDLIMDAAPPPAPWDIIPDADSIPSSPQTLTPMPLEPLGPSFIENPNPNMFGSINLGLFDFLTHWAYQARFSSNSSVPRANAPCPEDIRRQADTQVHDVRYDDLYGDRFDMQGLNWESMNTTRQHARRERRKTFRNYVNKEGSDKWSRHMADVDIPSSKSFMRFKRFLVRQDVHLAHFQLRSVLACPAISQVYYPGGKGINCINPISGKTELKLNNSHIHGLGGLISTLDVNYGVMFAGTFNGEYYLKRLDSEDKKDYSEGHITSSMGGITNHVQIYQPRQSSAPVAAISSNDEGFRVLDLTTEQFLTQSRYRFPLNCSRISPDGRLRVMVGDDFKVLITDADSGEIQQELSGHRDYGFSCDWSDDGWTVATGFQDKGIKIWDARRWCDSRGVSTPLCTIRSEMSGVRNLRFSPVGSGERVLVAAEEADYVNIIDAQTFSNKQTVDIFGEIGGVAFTNDGQDLNVLVSDRDRGGLLQLERSGLGPEPYFHNSWRRYHDSGTDSWRYRSDEYSHLGEPSRRNPISTDALPIF</sequence>
<evidence type="ECO:0000256" key="2">
    <source>
        <dbReference type="SAM" id="MobiDB-lite"/>
    </source>
</evidence>
<name>A0A8K0WFK6_9HYPO</name>
<dbReference type="PROSITE" id="PS50082">
    <property type="entry name" value="WD_REPEATS_2"/>
    <property type="match status" value="1"/>
</dbReference>
<evidence type="ECO:0000256" key="1">
    <source>
        <dbReference type="PROSITE-ProRule" id="PRU00221"/>
    </source>
</evidence>
<dbReference type="InterPro" id="IPR036322">
    <property type="entry name" value="WD40_repeat_dom_sf"/>
</dbReference>
<dbReference type="InterPro" id="IPR015943">
    <property type="entry name" value="WD40/YVTN_repeat-like_dom_sf"/>
</dbReference>
<dbReference type="InterPro" id="IPR001680">
    <property type="entry name" value="WD40_rpt"/>
</dbReference>
<feature type="compositionally biased region" description="Basic residues" evidence="2">
    <location>
        <begin position="1"/>
        <end position="14"/>
    </location>
</feature>
<feature type="compositionally biased region" description="Low complexity" evidence="2">
    <location>
        <begin position="146"/>
        <end position="164"/>
    </location>
</feature>
<comment type="caution">
    <text evidence="3">The sequence shown here is derived from an EMBL/GenBank/DDBJ whole genome shotgun (WGS) entry which is preliminary data.</text>
</comment>
<organism evidence="3 4">
    <name type="scientific">Fusarium tricinctum</name>
    <dbReference type="NCBI Taxonomy" id="61284"/>
    <lineage>
        <taxon>Eukaryota</taxon>
        <taxon>Fungi</taxon>
        <taxon>Dikarya</taxon>
        <taxon>Ascomycota</taxon>
        <taxon>Pezizomycotina</taxon>
        <taxon>Sordariomycetes</taxon>
        <taxon>Hypocreomycetidae</taxon>
        <taxon>Hypocreales</taxon>
        <taxon>Nectriaceae</taxon>
        <taxon>Fusarium</taxon>
        <taxon>Fusarium tricinctum species complex</taxon>
    </lineage>
</organism>
<accession>A0A8K0WFK6</accession>
<feature type="repeat" description="WD" evidence="1">
    <location>
        <begin position="674"/>
        <end position="706"/>
    </location>
</feature>
<feature type="region of interest" description="Disordered" evidence="2">
    <location>
        <begin position="835"/>
        <end position="854"/>
    </location>
</feature>
<feature type="compositionally biased region" description="Acidic residues" evidence="2">
    <location>
        <begin position="198"/>
        <end position="223"/>
    </location>
</feature>
<keyword evidence="4" id="KW-1185">Reference proteome</keyword>
<dbReference type="SMART" id="SM00320">
    <property type="entry name" value="WD40"/>
    <property type="match status" value="3"/>
</dbReference>
<dbReference type="EMBL" id="JAGPXF010000002">
    <property type="protein sequence ID" value="KAH7257344.1"/>
    <property type="molecule type" value="Genomic_DNA"/>
</dbReference>
<gene>
    <name evidence="3" type="ORF">BKA59DRAFT_390727</name>
</gene>
<dbReference type="Gene3D" id="2.130.10.10">
    <property type="entry name" value="YVTN repeat-like/Quinoprotein amine dehydrogenase"/>
    <property type="match status" value="1"/>
</dbReference>
<evidence type="ECO:0000313" key="4">
    <source>
        <dbReference type="Proteomes" id="UP000813427"/>
    </source>
</evidence>
<feature type="region of interest" description="Disordered" evidence="2">
    <location>
        <begin position="146"/>
        <end position="223"/>
    </location>
</feature>
<proteinExistence type="predicted"/>
<feature type="compositionally biased region" description="Polar residues" evidence="2">
    <location>
        <begin position="165"/>
        <end position="183"/>
    </location>
</feature>
<dbReference type="AlphaFoldDB" id="A0A8K0WFK6"/>
<protein>
    <submittedName>
        <fullName evidence="3">WD40-repeat-containing domain protein</fullName>
    </submittedName>
</protein>
<dbReference type="PANTHER" id="PTHR43991">
    <property type="entry name" value="WD REPEAT PROTEIN (AFU_ORTHOLOGUE AFUA_8G05640)-RELATED"/>
    <property type="match status" value="1"/>
</dbReference>
<dbReference type="OrthoDB" id="20669at2759"/>
<keyword evidence="1" id="KW-0853">WD repeat</keyword>